<proteinExistence type="predicted"/>
<name>A0ACC1IUQ8_9FUNG</name>
<comment type="caution">
    <text evidence="1">The sequence shown here is derived from an EMBL/GenBank/DDBJ whole genome shotgun (WGS) entry which is preliminary data.</text>
</comment>
<evidence type="ECO:0000313" key="1">
    <source>
        <dbReference type="EMBL" id="KAJ1901284.1"/>
    </source>
</evidence>
<keyword evidence="2" id="KW-1185">Reference proteome</keyword>
<evidence type="ECO:0000313" key="2">
    <source>
        <dbReference type="Proteomes" id="UP001150581"/>
    </source>
</evidence>
<organism evidence="1 2">
    <name type="scientific">Kickxella alabastrina</name>
    <dbReference type="NCBI Taxonomy" id="61397"/>
    <lineage>
        <taxon>Eukaryota</taxon>
        <taxon>Fungi</taxon>
        <taxon>Fungi incertae sedis</taxon>
        <taxon>Zoopagomycota</taxon>
        <taxon>Kickxellomycotina</taxon>
        <taxon>Kickxellomycetes</taxon>
        <taxon>Kickxellales</taxon>
        <taxon>Kickxellaceae</taxon>
        <taxon>Kickxella</taxon>
    </lineage>
</organism>
<dbReference type="Proteomes" id="UP001150581">
    <property type="component" value="Unassembled WGS sequence"/>
</dbReference>
<reference evidence="1" key="1">
    <citation type="submission" date="2022-07" db="EMBL/GenBank/DDBJ databases">
        <title>Phylogenomic reconstructions and comparative analyses of Kickxellomycotina fungi.</title>
        <authorList>
            <person name="Reynolds N.K."/>
            <person name="Stajich J.E."/>
            <person name="Barry K."/>
            <person name="Grigoriev I.V."/>
            <person name="Crous P."/>
            <person name="Smith M.E."/>
        </authorList>
    </citation>
    <scope>NUCLEOTIDE SEQUENCE</scope>
    <source>
        <strain evidence="1">Benny 63K</strain>
    </source>
</reference>
<accession>A0ACC1IUQ8</accession>
<dbReference type="EMBL" id="JANBPG010000035">
    <property type="protein sequence ID" value="KAJ1901284.1"/>
    <property type="molecule type" value="Genomic_DNA"/>
</dbReference>
<sequence>MLAQRASKMSTTGWVLRRGPIRVTTSSLLPQMCHSRRWKIVRPDPVRPLPKFDLEVLLTQRPTDAAAGAAAAGVHNPLLTIELDEKERVRLLKKRNAEELEKYIPAVRGSHPLPLCEDYARCWSDFLKGNHGILETPTRRYLNIYRAKGPINRRTSFGLVKVFKMFREDDYKKDPKEMKFRTEFNFRKMPYSTEEFLALLTLYIRTLYTLPEDKRSDIASDFYLIVKAIRQRPKIHQKLIEMNNFRQLVMSYFLIVGQPFLALYVAVDLVTKSIPGTIDRWAILRLLNIQGLYHGDKEALVHLKNMDPGYKGDHATYDQEYRLNILSHSILEYYYANPGITITDLELVRLMRCSESRQLVRELMDMLPMVLARFLRGSARELPAADQTDLFYEKRVHNIHINDMQLVARYALALLRTNNKDMAVKFMVTIASMPSKPLENSSCSTDQLACSFIELAQAVPENSPILAEVLEQHSSSNIDRSLNWRSPLEYRGYLSEEIVKHMIGGEPGVARALTALLGSNSDRLNMTAAMGIIQPLMKHEKSLALEWIGYGYYHLQPPTQSEVDSLLISWMRDSREQFMDQLSAAAKRAPRVMVRIASIMSQKMWDFEADRRYLLAGTFIAIQGTKNAYAAGSLLVAAATGPQAHIKTSGYSGQQPLTQRAYTTAQLIKRLECEGLDMGTLLSYMMRAVAVLKSPTAERLIWRELLRHGAEPNMPMKKASLYFCLCERVHIDSAAELVLDVLNTIRVIKDVDYSSDSSDNLPANIDAAISELIGGVSSISEIFDGDSLQVGASKSRMAPVYVRILDGLNRAGLYDAVDAMAIYLLDSHERIYMFGGIASVWIDSVGYNPNSTSDDIQRAWSTLRRVSDDMVKRWKEKRSTRFMLNMNNYNSVIEACVRKGDLDTAWYIIHVEMREKKLAPTLFTLYTLISPLAANAKLWPVGKLMVAKFNAHYPDIVQAALGNHSLAQPIRALLYAGSCM</sequence>
<gene>
    <name evidence="1" type="ORF">LPJ66_000901</name>
</gene>
<protein>
    <submittedName>
        <fullName evidence="1">Uncharacterized protein</fullName>
    </submittedName>
</protein>